<feature type="region of interest" description="Disordered" evidence="4">
    <location>
        <begin position="547"/>
        <end position="586"/>
    </location>
</feature>
<evidence type="ECO:0000256" key="2">
    <source>
        <dbReference type="ARBA" id="ARBA00022525"/>
    </source>
</evidence>
<evidence type="ECO:0000313" key="7">
    <source>
        <dbReference type="EMBL" id="MFN2977235.1"/>
    </source>
</evidence>
<dbReference type="RefSeq" id="WP_263414595.1">
    <property type="nucleotide sequence ID" value="NZ_BAABBH010000001.1"/>
</dbReference>
<feature type="compositionally biased region" description="Low complexity" evidence="4">
    <location>
        <begin position="847"/>
        <end position="875"/>
    </location>
</feature>
<feature type="compositionally biased region" description="Low complexity" evidence="4">
    <location>
        <begin position="630"/>
        <end position="661"/>
    </location>
</feature>
<dbReference type="InterPro" id="IPR050149">
    <property type="entry name" value="Collagen_superfamily"/>
</dbReference>
<organism evidence="7 8">
    <name type="scientific">Terriglobus aquaticus</name>
    <dbReference type="NCBI Taxonomy" id="940139"/>
    <lineage>
        <taxon>Bacteria</taxon>
        <taxon>Pseudomonadati</taxon>
        <taxon>Acidobacteriota</taxon>
        <taxon>Terriglobia</taxon>
        <taxon>Terriglobales</taxon>
        <taxon>Acidobacteriaceae</taxon>
        <taxon>Terriglobus</taxon>
    </lineage>
</organism>
<feature type="chain" id="PRO_5045066626" evidence="5">
    <location>
        <begin position="29"/>
        <end position="1433"/>
    </location>
</feature>
<evidence type="ECO:0000256" key="1">
    <source>
        <dbReference type="ARBA" id="ARBA00004613"/>
    </source>
</evidence>
<feature type="signal peptide" evidence="5">
    <location>
        <begin position="1"/>
        <end position="28"/>
    </location>
</feature>
<dbReference type="PANTHER" id="PTHR24023:SF1082">
    <property type="entry name" value="COLLAGEN TRIPLE HELIX REPEAT"/>
    <property type="match status" value="1"/>
</dbReference>
<feature type="domain" description="Chitin-binding type-3" evidence="6">
    <location>
        <begin position="588"/>
        <end position="632"/>
    </location>
</feature>
<dbReference type="Pfam" id="PF24517">
    <property type="entry name" value="CBM96"/>
    <property type="match status" value="1"/>
</dbReference>
<dbReference type="SMART" id="SM00495">
    <property type="entry name" value="ChtBD3"/>
    <property type="match status" value="4"/>
</dbReference>
<feature type="compositionally biased region" description="Polar residues" evidence="4">
    <location>
        <begin position="615"/>
        <end position="627"/>
    </location>
</feature>
<feature type="region of interest" description="Disordered" evidence="4">
    <location>
        <begin position="615"/>
        <end position="705"/>
    </location>
</feature>
<evidence type="ECO:0000313" key="8">
    <source>
        <dbReference type="Proteomes" id="UP001634747"/>
    </source>
</evidence>
<keyword evidence="8" id="KW-1185">Reference proteome</keyword>
<feature type="domain" description="Chitin-binding type-3" evidence="6">
    <location>
        <begin position="894"/>
        <end position="936"/>
    </location>
</feature>
<comment type="subcellular location">
    <subcellularLocation>
        <location evidence="1">Secreted</location>
    </subcellularLocation>
</comment>
<reference evidence="7 8" key="1">
    <citation type="submission" date="2024-12" db="EMBL/GenBank/DDBJ databases">
        <authorList>
            <person name="Lee Y."/>
        </authorList>
    </citation>
    <scope>NUCLEOTIDE SEQUENCE [LARGE SCALE GENOMIC DNA]</scope>
    <source>
        <strain evidence="7 8">03SUJ4</strain>
    </source>
</reference>
<feature type="compositionally biased region" description="Low complexity" evidence="4">
    <location>
        <begin position="547"/>
        <end position="580"/>
    </location>
</feature>
<dbReference type="NCBIfam" id="NF033679">
    <property type="entry name" value="DNRLRE_dom"/>
    <property type="match status" value="1"/>
</dbReference>
<proteinExistence type="predicted"/>
<keyword evidence="3 5" id="KW-0732">Signal</keyword>
<sequence length="1433" mass="138308">MSRLRHFVCCRIALGAVASAVAALPAHAAQSTLLADTYVTSLRPSTNYGSLTNLYVNANSTALLRFDLSALPPDATAATIGRAVLRVYVNRVNAPGTLAVAAIGSDWREGAVTYQTLPSTGSAVDTESANAEGQIVAFDVTALVKQWAANPSANFGFAITTASGDVVLDSKESDTTAHPATLDVTMLASSSGAGATGPAGPQGATGPQGPAGPAGPQGAQGIAGVKGDAGGLVYRGAYNVASTYAASDVVTFAGGAWVSMADGNTGSVPSAGSTQWSVLVPAASSATGVNPAVGLVYRGTFSTAASYAANEVVSYNSAAWVSLLGNNMGNTPVSGSVYWAVLVPAAGTGTGTPSTPSLGYKGAYSAAVLYGVNDVVSWANGAWVSIAAANQGNTPDQSPGAWAVLVPAASGTGTGSPVPGTPSLGYKGVYAAATNYGLNDVVTWQSAAWVSISSSNAGNTPDQSPASWAVLVPAAGSGGGTTTVVTKNLAYQGNYVSGTNYAINDVVTWQSAAWISLVDGNHGNTPDASAAAWAPLVPAAVGIQGPQGVAGATGPQGPQGIPGLPGAAGPAGPQGPSGQTGRPGFVYQGPYQSAANYAAGDVVLWQGGSWASLADSNHGNTPDQSPLQWGLLTSQGPQGLQGPTGAAGPQGPQGLPGTMGPAGQQGPTGPVGSPGPQGAPGRDGAQGPQGDRGLPGPQGAPGPVGITWQGIYASGTNYALNDAVAWQGQSWLSATAGNHGNTPGTTPDWILLAAAGSTGPQGLQGATGPQGAQGLPGPTGAQGPQGLPGATGPQGDPGIVFQGSYDSTRNYALHDAATYGGGTWLSLTAGNHGNTPGTTQDWVQIAAPGAPGAAGPQGLPGNAGATGPQGATGPAGPAGPAGPQGLTGAPVAFRGAWNSVSAYVTGDAVSYTGSSWIATSAISGTPPGSAPQWSLLAQAGSAGAAGTPGQTGATGPQGPAGPVGGLGPQGAPGLTWQGSYSSTTTYSQRDAVAYAGSSYVSLVSGNTGNTPGAAGVTQWTPLALAGTNGAAGVNGSNGAPGAAATIAVRNVTSGPTASVTNAGTAQAAVLDFVLPKGDTGAVGPVGPAGIAFRGGWSAGTGYSKGDAVSLNGSSYISQVGNNLANPETDVQTNGGNWALLASQGATGANGAATVTIGTVASGTTASVTNVGTSTAARLNFVLPQGAPGAQGPAGLTWRGPWASGTAYNANDAVSYGGSAYVALSASTGTQPVGGTYSSTAWALLASAGATGPTGATPTFAVGSTTTVPAGTAASVTLSTSGTVNTLSFAIPQGPAGPAGPSGGTGGSGASGAVFTATHALLSSDNGVQYYSVANNLTQASESPALMTLMPGSCMVSSVTLYNTGARGAAMILRSGTNPAANLSTVATCSNIAAGASTCAISPSVDLGGKFVDLGAASGGASSTLFTLFTCASQ</sequence>
<dbReference type="InterPro" id="IPR003610">
    <property type="entry name" value="CBM5/12"/>
</dbReference>
<feature type="region of interest" description="Disordered" evidence="4">
    <location>
        <begin position="939"/>
        <end position="976"/>
    </location>
</feature>
<dbReference type="Gene3D" id="2.10.10.90">
    <property type="match status" value="4"/>
</dbReference>
<evidence type="ECO:0000256" key="5">
    <source>
        <dbReference type="SAM" id="SignalP"/>
    </source>
</evidence>
<feature type="region of interest" description="Disordered" evidence="4">
    <location>
        <begin position="847"/>
        <end position="886"/>
    </location>
</feature>
<keyword evidence="2" id="KW-0964">Secreted</keyword>
<dbReference type="Gene3D" id="2.10.10.20">
    <property type="entry name" value="Carbohydrate-binding module superfamily 5/12"/>
    <property type="match status" value="1"/>
</dbReference>
<accession>A0ABW9KR97</accession>
<feature type="region of interest" description="Disordered" evidence="4">
    <location>
        <begin position="759"/>
        <end position="797"/>
    </location>
</feature>
<dbReference type="InterPro" id="IPR008160">
    <property type="entry name" value="Collagen"/>
</dbReference>
<evidence type="ECO:0000259" key="6">
    <source>
        <dbReference type="SMART" id="SM00495"/>
    </source>
</evidence>
<name>A0ABW9KR97_9BACT</name>
<dbReference type="InterPro" id="IPR055372">
    <property type="entry name" value="CBM96"/>
</dbReference>
<feature type="compositionally biased region" description="Gly residues" evidence="4">
    <location>
        <begin position="961"/>
        <end position="970"/>
    </location>
</feature>
<gene>
    <name evidence="7" type="ORF">ACK2TP_15805</name>
</gene>
<feature type="domain" description="Chitin-binding type-3" evidence="6">
    <location>
        <begin position="235"/>
        <end position="279"/>
    </location>
</feature>
<protein>
    <submittedName>
        <fullName evidence="7">DNRLRE domain-containing protein</fullName>
    </submittedName>
</protein>
<feature type="region of interest" description="Disordered" evidence="4">
    <location>
        <begin position="189"/>
        <end position="220"/>
    </location>
</feature>
<dbReference type="EMBL" id="JBJYXY010000001">
    <property type="protein sequence ID" value="MFN2977235.1"/>
    <property type="molecule type" value="Genomic_DNA"/>
</dbReference>
<dbReference type="Pfam" id="PF01391">
    <property type="entry name" value="Collagen"/>
    <property type="match status" value="4"/>
</dbReference>
<dbReference type="Gene3D" id="2.60.120.970">
    <property type="match status" value="1"/>
</dbReference>
<feature type="compositionally biased region" description="Low complexity" evidence="4">
    <location>
        <begin position="939"/>
        <end position="957"/>
    </location>
</feature>
<feature type="domain" description="Chitin-binding type-3" evidence="6">
    <location>
        <begin position="1198"/>
        <end position="1244"/>
    </location>
</feature>
<evidence type="ECO:0000256" key="4">
    <source>
        <dbReference type="SAM" id="MobiDB-lite"/>
    </source>
</evidence>
<comment type="caution">
    <text evidence="7">The sequence shown here is derived from an EMBL/GenBank/DDBJ whole genome shotgun (WGS) entry which is preliminary data.</text>
</comment>
<feature type="compositionally biased region" description="Low complexity" evidence="4">
    <location>
        <begin position="192"/>
        <end position="208"/>
    </location>
</feature>
<dbReference type="PANTHER" id="PTHR24023">
    <property type="entry name" value="COLLAGEN ALPHA"/>
    <property type="match status" value="1"/>
</dbReference>
<evidence type="ECO:0000256" key="3">
    <source>
        <dbReference type="ARBA" id="ARBA00022729"/>
    </source>
</evidence>
<dbReference type="Proteomes" id="UP001634747">
    <property type="component" value="Unassembled WGS sequence"/>
</dbReference>